<proteinExistence type="predicted"/>
<reference evidence="1 2" key="1">
    <citation type="submission" date="2020-08" db="EMBL/GenBank/DDBJ databases">
        <title>Genome public.</title>
        <authorList>
            <person name="Liu C."/>
            <person name="Sun Q."/>
        </authorList>
    </citation>
    <scope>NUCLEOTIDE SEQUENCE [LARGE SCALE GENOMIC DNA]</scope>
    <source>
        <strain evidence="1 2">NSJ-66</strain>
    </source>
</reference>
<name>A0ABR7H028_9FIRM</name>
<sequence>MRDEVYLSKKEYLEILKVLDIMVCILDRSENRDNADNRAYSLAIACAETDMAKRLTSVRKLVVELITPKELSELDDSGVFNYEIPQIPYDAGLHKLREQLKPYLVKYEKYSE</sequence>
<gene>
    <name evidence="1" type="ORF">H8S75_00955</name>
</gene>
<evidence type="ECO:0000313" key="1">
    <source>
        <dbReference type="EMBL" id="MBC5706524.1"/>
    </source>
</evidence>
<accession>A0ABR7H028</accession>
<evidence type="ECO:0000313" key="2">
    <source>
        <dbReference type="Proteomes" id="UP000634672"/>
    </source>
</evidence>
<organism evidence="1 2">
    <name type="scientific">Hungatella hominis</name>
    <dbReference type="NCBI Taxonomy" id="2763050"/>
    <lineage>
        <taxon>Bacteria</taxon>
        <taxon>Bacillati</taxon>
        <taxon>Bacillota</taxon>
        <taxon>Clostridia</taxon>
        <taxon>Lachnospirales</taxon>
        <taxon>Lachnospiraceae</taxon>
        <taxon>Hungatella</taxon>
    </lineage>
</organism>
<protein>
    <submittedName>
        <fullName evidence="1">Uncharacterized protein</fullName>
    </submittedName>
</protein>
<dbReference type="RefSeq" id="WP_187018608.1">
    <property type="nucleotide sequence ID" value="NZ_JACOPB010000001.1"/>
</dbReference>
<dbReference type="Proteomes" id="UP000634672">
    <property type="component" value="Unassembled WGS sequence"/>
</dbReference>
<keyword evidence="2" id="KW-1185">Reference proteome</keyword>
<comment type="caution">
    <text evidence="1">The sequence shown here is derived from an EMBL/GenBank/DDBJ whole genome shotgun (WGS) entry which is preliminary data.</text>
</comment>
<dbReference type="EMBL" id="JACOPB010000001">
    <property type="protein sequence ID" value="MBC5706524.1"/>
    <property type="molecule type" value="Genomic_DNA"/>
</dbReference>